<dbReference type="InterPro" id="IPR019309">
    <property type="entry name" value="WASHC3"/>
</dbReference>
<keyword evidence="3" id="KW-1185">Reference proteome</keyword>
<protein>
    <recommendedName>
        <fullName evidence="4">WH2 domain-containing protein</fullName>
    </recommendedName>
</protein>
<dbReference type="Pfam" id="PF10152">
    <property type="entry name" value="CCDC53"/>
    <property type="match status" value="1"/>
</dbReference>
<evidence type="ECO:0008006" key="4">
    <source>
        <dbReference type="Google" id="ProtNLM"/>
    </source>
</evidence>
<dbReference type="Proteomes" id="UP001281761">
    <property type="component" value="Unassembled WGS sequence"/>
</dbReference>
<comment type="caution">
    <text evidence="2">The sequence shown here is derived from an EMBL/GenBank/DDBJ whole genome shotgun (WGS) entry which is preliminary data.</text>
</comment>
<feature type="compositionally biased region" description="Pro residues" evidence="1">
    <location>
        <begin position="484"/>
        <end position="502"/>
    </location>
</feature>
<evidence type="ECO:0000313" key="3">
    <source>
        <dbReference type="Proteomes" id="UP001281761"/>
    </source>
</evidence>
<dbReference type="EMBL" id="JARBJD010000071">
    <property type="protein sequence ID" value="KAK2955083.1"/>
    <property type="molecule type" value="Genomic_DNA"/>
</dbReference>
<feature type="compositionally biased region" description="Basic and acidic residues" evidence="1">
    <location>
        <begin position="623"/>
        <end position="634"/>
    </location>
</feature>
<feature type="compositionally biased region" description="Polar residues" evidence="1">
    <location>
        <begin position="591"/>
        <end position="611"/>
    </location>
</feature>
<feature type="compositionally biased region" description="Low complexity" evidence="1">
    <location>
        <begin position="216"/>
        <end position="231"/>
    </location>
</feature>
<accession>A0ABQ9XUD5</accession>
<organism evidence="2 3">
    <name type="scientific">Blattamonas nauphoetae</name>
    <dbReference type="NCBI Taxonomy" id="2049346"/>
    <lineage>
        <taxon>Eukaryota</taxon>
        <taxon>Metamonada</taxon>
        <taxon>Preaxostyla</taxon>
        <taxon>Oxymonadida</taxon>
        <taxon>Blattamonas</taxon>
    </lineage>
</organism>
<evidence type="ECO:0000313" key="2">
    <source>
        <dbReference type="EMBL" id="KAK2955083.1"/>
    </source>
</evidence>
<feature type="compositionally biased region" description="Basic and acidic residues" evidence="1">
    <location>
        <begin position="414"/>
        <end position="425"/>
    </location>
</feature>
<gene>
    <name evidence="2" type="ORF">BLNAU_10014</name>
</gene>
<proteinExistence type="predicted"/>
<feature type="compositionally biased region" description="Pro residues" evidence="1">
    <location>
        <begin position="511"/>
        <end position="529"/>
    </location>
</feature>
<feature type="region of interest" description="Disordered" evidence="1">
    <location>
        <begin position="656"/>
        <end position="676"/>
    </location>
</feature>
<evidence type="ECO:0000256" key="1">
    <source>
        <dbReference type="SAM" id="MobiDB-lite"/>
    </source>
</evidence>
<feature type="region of interest" description="Disordered" evidence="1">
    <location>
        <begin position="477"/>
        <end position="634"/>
    </location>
</feature>
<feature type="compositionally biased region" description="Low complexity" evidence="1">
    <location>
        <begin position="47"/>
        <end position="60"/>
    </location>
</feature>
<feature type="region of interest" description="Disordered" evidence="1">
    <location>
        <begin position="13"/>
        <end position="239"/>
    </location>
</feature>
<sequence>MSSSFLSEIQNFKGKTLKATVTNDRSGPYLPPKTSEEEEKPVPKGTAGLAALLGAKLNMGGPVGSGPARVGPPKPKPVPQPPKQDDLPPPPQDSLPPPPMDDLPPPPPPDNDNLPPPPPLDEPAAPVQEPPIVKAKGGNIAKLAGQLNLPGLAPRGGPRQSMAMPNPLAPPSIPTSGPSSQDHPDHHPPPPPSQPQEQESHQTLSSPPFGAHSHPSSSTGLNSSASSSQDSPFAKGVENDPSKLRRTAFKFQHNPVVDAALMEMSGFIRTILTVVSSDLVTHQADLYKPDNEGLIPLYGEQPEDTNTFSPVNFLFSWSQSHLNKHKKILANCTPEQIMSKILLDATDYFDRRIREMAAEHQKISTDHEYVPKFSSYPTLGGPGPMGVGFSSKVAQKPKPEPYVPRVVIEPVVDEPKPEMTQERKLPTSLNNRRQQRRAQTVIARTGSDANSVSPIAKMPIGGSGAAATALRRFSKVGRTSSIDAPPPPPQDHPDDLPPPPPLDGDGEGIGHPPPPPQDHPDDLPPPPPTTENGDGGDLDLPPPPPPDDDEHHEEHHEEKIEDEPPVNELQNAIAGQLMRLKSKQPARTDDSGSSTPSNPLAPTGGTLSLKSTLRKGTLSGGGDIKKAGVPAKEHPKYRRFFQQLAAGMKRSFLERGMQADGLDPSMLDTPDAIVED</sequence>
<reference evidence="2 3" key="1">
    <citation type="journal article" date="2022" name="bioRxiv">
        <title>Genomics of Preaxostyla Flagellates Illuminates Evolutionary Transitions and the Path Towards Mitochondrial Loss.</title>
        <authorList>
            <person name="Novak L.V.F."/>
            <person name="Treitli S.C."/>
            <person name="Pyrih J."/>
            <person name="Halakuc P."/>
            <person name="Pipaliya S.V."/>
            <person name="Vacek V."/>
            <person name="Brzon O."/>
            <person name="Soukal P."/>
            <person name="Eme L."/>
            <person name="Dacks J.B."/>
            <person name="Karnkowska A."/>
            <person name="Elias M."/>
            <person name="Hampl V."/>
        </authorList>
    </citation>
    <scope>NUCLEOTIDE SEQUENCE [LARGE SCALE GENOMIC DNA]</scope>
    <source>
        <strain evidence="2">NAU3</strain>
        <tissue evidence="2">Gut</tissue>
    </source>
</reference>
<feature type="compositionally biased region" description="Pro residues" evidence="1">
    <location>
        <begin position="70"/>
        <end position="121"/>
    </location>
</feature>
<name>A0ABQ9XUD5_9EUKA</name>
<feature type="region of interest" description="Disordered" evidence="1">
    <location>
        <begin position="414"/>
        <end position="463"/>
    </location>
</feature>